<comment type="similarity">
    <text evidence="3 9">Belongs to the class II aldolase/RraA-like family.</text>
</comment>
<evidence type="ECO:0000256" key="5">
    <source>
        <dbReference type="ARBA" id="ARBA00022723"/>
    </source>
</evidence>
<evidence type="ECO:0000313" key="11">
    <source>
        <dbReference type="Proteomes" id="UP001234343"/>
    </source>
</evidence>
<evidence type="ECO:0000256" key="7">
    <source>
        <dbReference type="ARBA" id="ARBA00025046"/>
    </source>
</evidence>
<keyword evidence="6 9" id="KW-0456">Lyase</keyword>
<comment type="catalytic activity">
    <reaction evidence="1 9">
        <text>4-hydroxy-4-methyl-2-oxoglutarate = 2 pyruvate</text>
        <dbReference type="Rhea" id="RHEA:22748"/>
        <dbReference type="ChEBI" id="CHEBI:15361"/>
        <dbReference type="ChEBI" id="CHEBI:58276"/>
        <dbReference type="EC" id="4.1.3.17"/>
    </reaction>
</comment>
<keyword evidence="5 9" id="KW-0479">Metal-binding</keyword>
<reference evidence="10 11" key="1">
    <citation type="submission" date="2023-06" db="EMBL/GenBank/DDBJ databases">
        <title>Alteromonas sp. ASW11-36 isolated from intertidal sand.</title>
        <authorList>
            <person name="Li Y."/>
        </authorList>
    </citation>
    <scope>NUCLEOTIDE SEQUENCE [LARGE SCALE GENOMIC DNA]</scope>
    <source>
        <strain evidence="10 11">ASW11-36</strain>
    </source>
</reference>
<evidence type="ECO:0000256" key="9">
    <source>
        <dbReference type="RuleBase" id="RU004338"/>
    </source>
</evidence>
<proteinExistence type="inferred from homology"/>
<protein>
    <recommendedName>
        <fullName evidence="9">4-hydroxy-4-methyl-2-oxoglutarate aldolase</fullName>
        <shortName evidence="9">HMG aldolase</shortName>
        <ecNumber evidence="9">4.1.1.112</ecNumber>
        <ecNumber evidence="9">4.1.3.17</ecNumber>
    </recommendedName>
    <alternativeName>
        <fullName evidence="9">Oxaloacetate decarboxylase</fullName>
    </alternativeName>
</protein>
<evidence type="ECO:0000256" key="6">
    <source>
        <dbReference type="ARBA" id="ARBA00023239"/>
    </source>
</evidence>
<dbReference type="RefSeq" id="WP_289365775.1">
    <property type="nucleotide sequence ID" value="NZ_JAUCBP010000010.1"/>
</dbReference>
<dbReference type="EMBL" id="JAUCBP010000010">
    <property type="protein sequence ID" value="MDM7861334.1"/>
    <property type="molecule type" value="Genomic_DNA"/>
</dbReference>
<comment type="cofactor">
    <cofactor evidence="2 9">
        <name>a divalent metal cation</name>
        <dbReference type="ChEBI" id="CHEBI:60240"/>
    </cofactor>
</comment>
<dbReference type="PANTHER" id="PTHR33254">
    <property type="entry name" value="4-HYDROXY-4-METHYL-2-OXOGLUTARATE ALDOLASE 3-RELATED"/>
    <property type="match status" value="1"/>
</dbReference>
<comment type="caution">
    <text evidence="10">The sequence shown here is derived from an EMBL/GenBank/DDBJ whole genome shotgun (WGS) entry which is preliminary data.</text>
</comment>
<comment type="function">
    <text evidence="7 9">Catalyzes the aldol cleavage of 4-hydroxy-4-methyl-2-oxoglutarate (HMG) into 2 molecules of pyruvate. Also contains a secondary oxaloacetate (OAA) decarboxylase activity due to the common pyruvate enolate transition state formed following C-C bond cleavage in the retro-aldol and decarboxylation reactions.</text>
</comment>
<accession>A0ABT7SZ99</accession>
<dbReference type="EC" id="4.1.3.17" evidence="9"/>
<dbReference type="InterPro" id="IPR005493">
    <property type="entry name" value="RraA/RraA-like"/>
</dbReference>
<gene>
    <name evidence="10" type="ORF">QTP81_12075</name>
</gene>
<dbReference type="InterPro" id="IPR010203">
    <property type="entry name" value="RraA"/>
</dbReference>
<sequence>MTEFTTPDLFDEHRDSVDVPHSGLSHFGGLQKFYGQAVTVTCPEDNSLAWEILKQPGQGKVLVIDGFASHKYAFIGDIMATNAIDNGWVGVIVNGCCRDIEILREMQLGVMALGTTPRSTVKRGFGDRDRAVTILSATIRPGDWLYADVNGLIVSPAPLL</sequence>
<evidence type="ECO:0000256" key="3">
    <source>
        <dbReference type="ARBA" id="ARBA00008621"/>
    </source>
</evidence>
<dbReference type="Pfam" id="PF03737">
    <property type="entry name" value="RraA-like"/>
    <property type="match status" value="1"/>
</dbReference>
<dbReference type="NCBIfam" id="TIGR01935">
    <property type="entry name" value="NOT-MenG"/>
    <property type="match status" value="1"/>
</dbReference>
<dbReference type="NCBIfam" id="NF009134">
    <property type="entry name" value="PRK12487.1"/>
    <property type="match status" value="1"/>
</dbReference>
<evidence type="ECO:0000256" key="1">
    <source>
        <dbReference type="ARBA" id="ARBA00001342"/>
    </source>
</evidence>
<evidence type="ECO:0000313" key="10">
    <source>
        <dbReference type="EMBL" id="MDM7861334.1"/>
    </source>
</evidence>
<name>A0ABT7SZ99_9ALTE</name>
<evidence type="ECO:0000256" key="8">
    <source>
        <dbReference type="ARBA" id="ARBA00047973"/>
    </source>
</evidence>
<keyword evidence="11" id="KW-1185">Reference proteome</keyword>
<organism evidence="10 11">
    <name type="scientific">Alteromonas arenosi</name>
    <dbReference type="NCBI Taxonomy" id="3055817"/>
    <lineage>
        <taxon>Bacteria</taxon>
        <taxon>Pseudomonadati</taxon>
        <taxon>Pseudomonadota</taxon>
        <taxon>Gammaproteobacteria</taxon>
        <taxon>Alteromonadales</taxon>
        <taxon>Alteromonadaceae</taxon>
        <taxon>Alteromonas/Salinimonas group</taxon>
        <taxon>Alteromonas</taxon>
    </lineage>
</organism>
<dbReference type="NCBIfam" id="NF006875">
    <property type="entry name" value="PRK09372.1"/>
    <property type="match status" value="1"/>
</dbReference>
<dbReference type="Proteomes" id="UP001234343">
    <property type="component" value="Unassembled WGS sequence"/>
</dbReference>
<dbReference type="PANTHER" id="PTHR33254:SF4">
    <property type="entry name" value="4-HYDROXY-4-METHYL-2-OXOGLUTARATE ALDOLASE 3-RELATED"/>
    <property type="match status" value="1"/>
</dbReference>
<comment type="catalytic activity">
    <reaction evidence="8 9">
        <text>oxaloacetate + H(+) = pyruvate + CO2</text>
        <dbReference type="Rhea" id="RHEA:15641"/>
        <dbReference type="ChEBI" id="CHEBI:15361"/>
        <dbReference type="ChEBI" id="CHEBI:15378"/>
        <dbReference type="ChEBI" id="CHEBI:16452"/>
        <dbReference type="ChEBI" id="CHEBI:16526"/>
        <dbReference type="EC" id="4.1.1.112"/>
    </reaction>
</comment>
<dbReference type="Gene3D" id="3.50.30.40">
    <property type="entry name" value="Ribonuclease E inhibitor RraA/RraA-like"/>
    <property type="match status" value="1"/>
</dbReference>
<dbReference type="InterPro" id="IPR036704">
    <property type="entry name" value="RraA/RraA-like_sf"/>
</dbReference>
<dbReference type="EC" id="4.1.1.112" evidence="9"/>
<dbReference type="SUPFAM" id="SSF89562">
    <property type="entry name" value="RraA-like"/>
    <property type="match status" value="1"/>
</dbReference>
<comment type="subunit">
    <text evidence="4 9">Homotrimer.</text>
</comment>
<evidence type="ECO:0000256" key="2">
    <source>
        <dbReference type="ARBA" id="ARBA00001968"/>
    </source>
</evidence>
<evidence type="ECO:0000256" key="4">
    <source>
        <dbReference type="ARBA" id="ARBA00011233"/>
    </source>
</evidence>
<dbReference type="CDD" id="cd16841">
    <property type="entry name" value="RraA_family"/>
    <property type="match status" value="1"/>
</dbReference>